<dbReference type="OrthoDB" id="1939135at2759"/>
<organism evidence="1">
    <name type="scientific">Nicotiana tabacum</name>
    <name type="common">Common tobacco</name>
    <dbReference type="NCBI Taxonomy" id="4097"/>
    <lineage>
        <taxon>Eukaryota</taxon>
        <taxon>Viridiplantae</taxon>
        <taxon>Streptophyta</taxon>
        <taxon>Embryophyta</taxon>
        <taxon>Tracheophyta</taxon>
        <taxon>Spermatophyta</taxon>
        <taxon>Magnoliopsida</taxon>
        <taxon>eudicotyledons</taxon>
        <taxon>Gunneridae</taxon>
        <taxon>Pentapetalae</taxon>
        <taxon>asterids</taxon>
        <taxon>lamiids</taxon>
        <taxon>Solanales</taxon>
        <taxon>Solanaceae</taxon>
        <taxon>Nicotianoideae</taxon>
        <taxon>Nicotianeae</taxon>
        <taxon>Nicotiana</taxon>
    </lineage>
</organism>
<dbReference type="PaxDb" id="4097-A0A1S4CLK4"/>
<dbReference type="KEGG" id="nta:107820368"/>
<sequence>MKGVMRFGKKEKLSPRFIGPYRILKKSSVYPVFHVSMLRGYKPDPAHIISPEVVEINEGLTYEEEPVEILDRQVRRLRTIDIDSVKVLWRNHDVEEATSEAEEDMRILYPHLFASTG</sequence>
<dbReference type="PANTHER" id="PTHR46148:SF60">
    <property type="entry name" value="CHROMO DOMAIN-CONTAINING PROTEIN"/>
    <property type="match status" value="1"/>
</dbReference>
<evidence type="ECO:0008006" key="2">
    <source>
        <dbReference type="Google" id="ProtNLM"/>
    </source>
</evidence>
<protein>
    <recommendedName>
        <fullName evidence="2">Chromo domain-containing protein</fullName>
    </recommendedName>
</protein>
<evidence type="ECO:0000313" key="1">
    <source>
        <dbReference type="RefSeq" id="XP_016502137.1"/>
    </source>
</evidence>
<accession>A0A1S4CLK4</accession>
<dbReference type="RefSeq" id="XP_016502137.1">
    <property type="nucleotide sequence ID" value="XM_016646651.1"/>
</dbReference>
<name>A0A1S4CLK4_TOBAC</name>
<dbReference type="PANTHER" id="PTHR46148">
    <property type="entry name" value="CHROMO DOMAIN-CONTAINING PROTEIN"/>
    <property type="match status" value="1"/>
</dbReference>
<proteinExistence type="predicted"/>
<dbReference type="OMA" id="AEEDMRI"/>
<dbReference type="SMR" id="A0A1S4CLK4"/>
<reference evidence="1" key="1">
    <citation type="submission" date="2025-08" db="UniProtKB">
        <authorList>
            <consortium name="RefSeq"/>
        </authorList>
    </citation>
    <scope>IDENTIFICATION</scope>
</reference>
<dbReference type="AlphaFoldDB" id="A0A1S4CLK4"/>
<gene>
    <name evidence="1" type="primary">LOC107820368</name>
</gene>